<dbReference type="PANTHER" id="PTHR31435">
    <property type="entry name" value="PROTEIN NATD1"/>
    <property type="match status" value="1"/>
</dbReference>
<evidence type="ECO:0000313" key="7">
    <source>
        <dbReference type="Proteomes" id="UP000589373"/>
    </source>
</evidence>
<dbReference type="Pfam" id="PF14542">
    <property type="entry name" value="Acetyltransf_CG"/>
    <property type="match status" value="1"/>
</dbReference>
<proteinExistence type="predicted"/>
<feature type="domain" description="N-acetyltransferase" evidence="1">
    <location>
        <begin position="3"/>
        <end position="92"/>
    </location>
</feature>
<sequence>MVDFVKTKNGFALNDENERMIAEITYAPYGEDKVIANHTYVDSSLRGQGIAEMLLDRLVEEMREEGKKIVPRCSYVVAMFDRKREKYADIKAEF</sequence>
<dbReference type="Proteomes" id="UP000199686">
    <property type="component" value="Unassembled WGS sequence"/>
</dbReference>
<dbReference type="PANTHER" id="PTHR31435:SF10">
    <property type="entry name" value="BSR4717 PROTEIN"/>
    <property type="match status" value="1"/>
</dbReference>
<dbReference type="InterPro" id="IPR045057">
    <property type="entry name" value="Gcn5-rel_NAT"/>
</dbReference>
<dbReference type="InterPro" id="IPR031165">
    <property type="entry name" value="GNAT_YJDJ"/>
</dbReference>
<evidence type="ECO:0000313" key="3">
    <source>
        <dbReference type="EMBL" id="NLD31073.1"/>
    </source>
</evidence>
<name>A0A143YTF2_9LACT</name>
<reference evidence="3 7" key="3">
    <citation type="journal article" date="2020" name="Biotechnol. Biofuels">
        <title>New insights from the biogas microbiome by comprehensive genome-resolved metagenomics of nearly 1600 species originating from multiple anaerobic digesters.</title>
        <authorList>
            <person name="Campanaro S."/>
            <person name="Treu L."/>
            <person name="Rodriguez-R L.M."/>
            <person name="Kovalovszki A."/>
            <person name="Ziels R.M."/>
            <person name="Maus I."/>
            <person name="Zhu X."/>
            <person name="Kougias P.G."/>
            <person name="Basile A."/>
            <person name="Luo G."/>
            <person name="Schluter A."/>
            <person name="Konstantinidis K.T."/>
            <person name="Angelidaki I."/>
        </authorList>
    </citation>
    <scope>NUCLEOTIDE SEQUENCE [LARGE SCALE GENOMIC DNA]</scope>
    <source>
        <strain evidence="3">AS07pgkLD_105</strain>
    </source>
</reference>
<protein>
    <submittedName>
        <fullName evidence="2">Acyl-coa n-acyltransferase</fullName>
    </submittedName>
    <submittedName>
        <fullName evidence="3">N-acetyltransferase</fullName>
    </submittedName>
</protein>
<reference evidence="2 5" key="1">
    <citation type="submission" date="2016-02" db="EMBL/GenBank/DDBJ databases">
        <authorList>
            <person name="Strepis N."/>
        </authorList>
    </citation>
    <scope>NUCLEOTIDE SEQUENCE [LARGE SCALE GENOMIC DNA]</scope>
    <source>
        <strain evidence="2">Trichococcus flocculiformis</strain>
    </source>
</reference>
<evidence type="ECO:0000313" key="4">
    <source>
        <dbReference type="EMBL" id="SFH88121.1"/>
    </source>
</evidence>
<reference evidence="4 6" key="2">
    <citation type="submission" date="2016-10" db="EMBL/GenBank/DDBJ databases">
        <authorList>
            <person name="Varghese N."/>
            <person name="Submissions S."/>
        </authorList>
    </citation>
    <scope>NUCLEOTIDE SEQUENCE [LARGE SCALE GENOMIC DNA]</scope>
    <source>
        <strain evidence="4 6">DSM 2094</strain>
    </source>
</reference>
<dbReference type="Proteomes" id="UP000589373">
    <property type="component" value="Unassembled WGS sequence"/>
</dbReference>
<dbReference type="CDD" id="cd04301">
    <property type="entry name" value="NAT_SF"/>
    <property type="match status" value="1"/>
</dbReference>
<dbReference type="Gene3D" id="3.40.630.30">
    <property type="match status" value="1"/>
</dbReference>
<keyword evidence="5" id="KW-1185">Reference proteome</keyword>
<dbReference type="RefSeq" id="WP_068562662.1">
    <property type="nucleotide sequence ID" value="NZ_CP089787.1"/>
</dbReference>
<accession>A0A143YTF2</accession>
<dbReference type="STRING" id="82803.SAMN04488048_1502"/>
<dbReference type="EMBL" id="JAAZCD010000051">
    <property type="protein sequence ID" value="NLD31073.1"/>
    <property type="molecule type" value="Genomic_DNA"/>
</dbReference>
<evidence type="ECO:0000313" key="5">
    <source>
        <dbReference type="Proteomes" id="UP000195947"/>
    </source>
</evidence>
<evidence type="ECO:0000313" key="2">
    <source>
        <dbReference type="EMBL" id="CZQ97161.1"/>
    </source>
</evidence>
<dbReference type="OrthoDB" id="9793389at2"/>
<dbReference type="Proteomes" id="UP000195947">
    <property type="component" value="Unassembled WGS sequence"/>
</dbReference>
<dbReference type="InterPro" id="IPR016181">
    <property type="entry name" value="Acyl_CoA_acyltransferase"/>
</dbReference>
<dbReference type="SUPFAM" id="SSF55729">
    <property type="entry name" value="Acyl-CoA N-acyltransferases (Nat)"/>
    <property type="match status" value="1"/>
</dbReference>
<keyword evidence="3" id="KW-0808">Transferase</keyword>
<evidence type="ECO:0000259" key="1">
    <source>
        <dbReference type="PROSITE" id="PS51729"/>
    </source>
</evidence>
<dbReference type="AlphaFoldDB" id="A0A143YTF2"/>
<dbReference type="GO" id="GO:0016740">
    <property type="term" value="F:transferase activity"/>
    <property type="evidence" value="ECO:0007669"/>
    <property type="project" value="UniProtKB-KW"/>
</dbReference>
<gene>
    <name evidence="3" type="ORF">GX662_02260</name>
    <name evidence="4" type="ORF">SAMN04488507_102242</name>
    <name evidence="2" type="ORF">TFLO_2156</name>
</gene>
<organism evidence="4 6">
    <name type="scientific">Trichococcus flocculiformis</name>
    <dbReference type="NCBI Taxonomy" id="82803"/>
    <lineage>
        <taxon>Bacteria</taxon>
        <taxon>Bacillati</taxon>
        <taxon>Bacillota</taxon>
        <taxon>Bacilli</taxon>
        <taxon>Lactobacillales</taxon>
        <taxon>Carnobacteriaceae</taxon>
        <taxon>Trichococcus</taxon>
    </lineage>
</organism>
<dbReference type="PROSITE" id="PS51729">
    <property type="entry name" value="GNAT_YJDJ"/>
    <property type="match status" value="1"/>
</dbReference>
<dbReference type="EMBL" id="FJMZ01000028">
    <property type="protein sequence ID" value="CZQ97161.1"/>
    <property type="molecule type" value="Genomic_DNA"/>
</dbReference>
<dbReference type="EMBL" id="FOQC01000022">
    <property type="protein sequence ID" value="SFH88121.1"/>
    <property type="molecule type" value="Genomic_DNA"/>
</dbReference>
<comment type="caution">
    <text evidence="4">The sequence shown here is derived from an EMBL/GenBank/DDBJ whole genome shotgun (WGS) entry which is preliminary data.</text>
</comment>
<evidence type="ECO:0000313" key="6">
    <source>
        <dbReference type="Proteomes" id="UP000199686"/>
    </source>
</evidence>